<dbReference type="Pfam" id="PF13812">
    <property type="entry name" value="PPR_3"/>
    <property type="match status" value="1"/>
</dbReference>
<dbReference type="Gene3D" id="1.25.40.10">
    <property type="entry name" value="Tetratricopeptide repeat domain"/>
    <property type="match status" value="1"/>
</dbReference>
<organism evidence="5 6">
    <name type="scientific">Carnegiea gigantea</name>
    <dbReference type="NCBI Taxonomy" id="171969"/>
    <lineage>
        <taxon>Eukaryota</taxon>
        <taxon>Viridiplantae</taxon>
        <taxon>Streptophyta</taxon>
        <taxon>Embryophyta</taxon>
        <taxon>Tracheophyta</taxon>
        <taxon>Spermatophyta</taxon>
        <taxon>Magnoliopsida</taxon>
        <taxon>eudicotyledons</taxon>
        <taxon>Gunneridae</taxon>
        <taxon>Pentapetalae</taxon>
        <taxon>Caryophyllales</taxon>
        <taxon>Cactineae</taxon>
        <taxon>Cactaceae</taxon>
        <taxon>Cactoideae</taxon>
        <taxon>Echinocereeae</taxon>
        <taxon>Carnegiea</taxon>
    </lineage>
</organism>
<feature type="repeat" description="PPR" evidence="3">
    <location>
        <begin position="146"/>
        <end position="180"/>
    </location>
</feature>
<keyword evidence="6" id="KW-1185">Reference proteome</keyword>
<evidence type="ECO:0008006" key="7">
    <source>
        <dbReference type="Google" id="ProtNLM"/>
    </source>
</evidence>
<dbReference type="AlphaFoldDB" id="A0A9Q1KW46"/>
<dbReference type="GO" id="GO:0003729">
    <property type="term" value="F:mRNA binding"/>
    <property type="evidence" value="ECO:0007669"/>
    <property type="project" value="UniProtKB-ARBA"/>
</dbReference>
<dbReference type="InterPro" id="IPR011990">
    <property type="entry name" value="TPR-like_helical_dom_sf"/>
</dbReference>
<dbReference type="GO" id="GO:0005739">
    <property type="term" value="C:mitochondrion"/>
    <property type="evidence" value="ECO:0007669"/>
    <property type="project" value="TreeGrafter"/>
</dbReference>
<accession>A0A9Q1KW46</accession>
<evidence type="ECO:0000256" key="3">
    <source>
        <dbReference type="PROSITE-ProRule" id="PRU00708"/>
    </source>
</evidence>
<dbReference type="PROSITE" id="PS51375">
    <property type="entry name" value="PPR"/>
    <property type="match status" value="1"/>
</dbReference>
<keyword evidence="2" id="KW-0677">Repeat</keyword>
<proteinExistence type="inferred from homology"/>
<dbReference type="Proteomes" id="UP001153076">
    <property type="component" value="Unassembled WGS sequence"/>
</dbReference>
<dbReference type="NCBIfam" id="TIGR00756">
    <property type="entry name" value="PPR"/>
    <property type="match status" value="1"/>
</dbReference>
<feature type="compositionally biased region" description="Low complexity" evidence="4">
    <location>
        <begin position="12"/>
        <end position="23"/>
    </location>
</feature>
<comment type="similarity">
    <text evidence="1">Belongs to the PPR family. P subfamily.</text>
</comment>
<name>A0A9Q1KW46_9CARY</name>
<evidence type="ECO:0000256" key="1">
    <source>
        <dbReference type="ARBA" id="ARBA00007626"/>
    </source>
</evidence>
<dbReference type="InterPro" id="IPR002885">
    <property type="entry name" value="PPR_rpt"/>
</dbReference>
<reference evidence="5" key="1">
    <citation type="submission" date="2022-04" db="EMBL/GenBank/DDBJ databases">
        <title>Carnegiea gigantea Genome sequencing and assembly v2.</title>
        <authorList>
            <person name="Copetti D."/>
            <person name="Sanderson M.J."/>
            <person name="Burquez A."/>
            <person name="Wojciechowski M.F."/>
        </authorList>
    </citation>
    <scope>NUCLEOTIDE SEQUENCE</scope>
    <source>
        <strain evidence="5">SGP5-SGP5p</strain>
        <tissue evidence="5">Aerial part</tissue>
    </source>
</reference>
<dbReference type="PANTHER" id="PTHR45717">
    <property type="entry name" value="OS12G0527900 PROTEIN"/>
    <property type="match status" value="1"/>
</dbReference>
<evidence type="ECO:0000313" key="5">
    <source>
        <dbReference type="EMBL" id="KAJ8450784.1"/>
    </source>
</evidence>
<feature type="region of interest" description="Disordered" evidence="4">
    <location>
        <begin position="1"/>
        <end position="23"/>
    </location>
</feature>
<dbReference type="OrthoDB" id="185373at2759"/>
<dbReference type="EMBL" id="JAKOGI010000012">
    <property type="protein sequence ID" value="KAJ8450784.1"/>
    <property type="molecule type" value="Genomic_DNA"/>
</dbReference>
<feature type="compositionally biased region" description="Basic and acidic residues" evidence="4">
    <location>
        <begin position="1"/>
        <end position="11"/>
    </location>
</feature>
<gene>
    <name evidence="5" type="ORF">Cgig2_032409</name>
</gene>
<dbReference type="FunFam" id="1.25.40.10:FF:001248">
    <property type="entry name" value="Pentatricopeptide repeat-containing protein At5g09450, mitochondrial"/>
    <property type="match status" value="1"/>
</dbReference>
<evidence type="ECO:0000256" key="4">
    <source>
        <dbReference type="SAM" id="MobiDB-lite"/>
    </source>
</evidence>
<dbReference type="PANTHER" id="PTHR45717:SF4">
    <property type="entry name" value="OS04G0450200 PROTEIN"/>
    <property type="match status" value="1"/>
</dbReference>
<comment type="caution">
    <text evidence="5">The sequence shown here is derived from an EMBL/GenBank/DDBJ whole genome shotgun (WGS) entry which is preliminary data.</text>
</comment>
<protein>
    <recommendedName>
        <fullName evidence="7">Pentatricopeptide repeat-containing protein</fullName>
    </recommendedName>
</protein>
<sequence>MSAIVNHEERVTSSTSSSKIQIQSLSSGALGTETLDNPVPNPQSDDDLKGRIFRLRLPKRSATNIIQKWVNEGNFVTLSELRHISRELRKSHRYKHALEITEWMVSHEEFELSDTDYAVRIDLMTKVFGIDAAERYFEGLPHVAKTAETYTALLHSYASAKFTDKAEELFQCIKDSGLPLSAIAYNEMMTLYTSVGQLEKVPSVVGDLKRQKVAPDLFTYNLWVSFCAATLDIDGVQSILAEMTQNTNSDECWVRYQNLVNVYVTTGQLTSSGAGSLVEAEKGITQREWITYDFLIILHAGLGNKDMIDQIWKSLGMTGQKMIGRNYIAVLSSYLMLGHMKEVGEVLDQWMCSTISFVDGSLCRRLVDAFSEAGFTEKAGSFDVLLKQKISNRGNEM</sequence>
<evidence type="ECO:0000256" key="2">
    <source>
        <dbReference type="ARBA" id="ARBA00022737"/>
    </source>
</evidence>
<evidence type="ECO:0000313" key="6">
    <source>
        <dbReference type="Proteomes" id="UP001153076"/>
    </source>
</evidence>